<evidence type="ECO:0000256" key="1">
    <source>
        <dbReference type="SAM" id="Phobius"/>
    </source>
</evidence>
<dbReference type="GO" id="GO:0019432">
    <property type="term" value="P:triglyceride biosynthetic process"/>
    <property type="evidence" value="ECO:0007669"/>
    <property type="project" value="TreeGrafter"/>
</dbReference>
<dbReference type="EnsemblMetazoa" id="SMAR009986-RA">
    <property type="protein sequence ID" value="SMAR009986-PA"/>
    <property type="gene ID" value="SMAR009986"/>
</dbReference>
<proteinExistence type="predicted"/>
<dbReference type="Pfam" id="PF06974">
    <property type="entry name" value="WS_DGAT_C"/>
    <property type="match status" value="1"/>
</dbReference>
<dbReference type="PhylomeDB" id="T1J8F6"/>
<keyword evidence="1" id="KW-1133">Transmembrane helix</keyword>
<reference evidence="3" key="2">
    <citation type="submission" date="2015-02" db="UniProtKB">
        <authorList>
            <consortium name="EnsemblMetazoa"/>
        </authorList>
    </citation>
    <scope>IDENTIFICATION</scope>
</reference>
<dbReference type="GO" id="GO:0005886">
    <property type="term" value="C:plasma membrane"/>
    <property type="evidence" value="ECO:0007669"/>
    <property type="project" value="TreeGrafter"/>
</dbReference>
<dbReference type="InterPro" id="IPR009721">
    <property type="entry name" value="O-acyltransferase_WSD1_C"/>
</dbReference>
<dbReference type="Proteomes" id="UP000014500">
    <property type="component" value="Unassembled WGS sequence"/>
</dbReference>
<dbReference type="AlphaFoldDB" id="T1J8F6"/>
<dbReference type="HOGENOM" id="CLU_024186_1_1_1"/>
<feature type="domain" description="O-acyltransferase WSD1 C-terminal" evidence="2">
    <location>
        <begin position="343"/>
        <end position="469"/>
    </location>
</feature>
<keyword evidence="1" id="KW-0472">Membrane</keyword>
<sequence length="493" mass="56878">MNNSTLKNIFNSLVMIVFQLICILFLAISFTILPIFSIYRYLVGMYLQRKYNCPIEFLHGMDAVFCFNDKNIPFNIEGCHIYKGTYNIDQLRQRFERILNIREIDGRWKYMRFRQQMKKELGYFFCIPQTEFRYENHIKEYDGPPLKNKDELQQLIAWQYRNLPVDKGIFWQVILVPLSDTFITDTPQPQHMVFFSVAHAVMDGISILRIYGKLFDDEADESLFLFGTISPPGVMEQMFFWKNAFLYGFAEYFLHILKVEKHCLHGMPLSGDMLISISESICIKRVKEIKNFYKTTTNDVLQSCIVGALRKYIISEGQQIPSLMKFKIPVSLHSMQKEVKIENNISAGTIEVPIDEATCVGRLMKTKAVIDKLKRSPDIYLTHFLGKVFINRFPLMLTLVLAKRASSTATVSCMPLVPSKKLFGNEALQQYIGTGTPDGVSGCGMSVTIISERETALCTIKADLAIVKTQENVNKINHFLLEEIDELYQSIYK</sequence>
<feature type="transmembrane region" description="Helical" evidence="1">
    <location>
        <begin position="12"/>
        <end position="42"/>
    </location>
</feature>
<dbReference type="STRING" id="126957.T1J8F6"/>
<evidence type="ECO:0000313" key="4">
    <source>
        <dbReference type="Proteomes" id="UP000014500"/>
    </source>
</evidence>
<evidence type="ECO:0000313" key="3">
    <source>
        <dbReference type="EnsemblMetazoa" id="SMAR009986-PA"/>
    </source>
</evidence>
<name>T1J8F6_STRMM</name>
<dbReference type="GO" id="GO:0008374">
    <property type="term" value="F:O-acyltransferase activity"/>
    <property type="evidence" value="ECO:0007669"/>
    <property type="project" value="InterPro"/>
</dbReference>
<keyword evidence="1" id="KW-0812">Transmembrane</keyword>
<accession>T1J8F6</accession>
<keyword evidence="4" id="KW-1185">Reference proteome</keyword>
<protein>
    <recommendedName>
        <fullName evidence="2">O-acyltransferase WSD1 C-terminal domain-containing protein</fullName>
    </recommendedName>
</protein>
<evidence type="ECO:0000259" key="2">
    <source>
        <dbReference type="Pfam" id="PF06974"/>
    </source>
</evidence>
<dbReference type="PANTHER" id="PTHR31650:SF1">
    <property type="entry name" value="WAX ESTER SYNTHASE_DIACYLGLYCEROL ACYLTRANSFERASE 4-RELATED"/>
    <property type="match status" value="1"/>
</dbReference>
<dbReference type="InterPro" id="IPR045034">
    <property type="entry name" value="O-acyltransferase_WSD1-like"/>
</dbReference>
<reference evidence="4" key="1">
    <citation type="submission" date="2011-05" db="EMBL/GenBank/DDBJ databases">
        <authorList>
            <person name="Richards S.R."/>
            <person name="Qu J."/>
            <person name="Jiang H."/>
            <person name="Jhangiani S.N."/>
            <person name="Agravi P."/>
            <person name="Goodspeed R."/>
            <person name="Gross S."/>
            <person name="Mandapat C."/>
            <person name="Jackson L."/>
            <person name="Mathew T."/>
            <person name="Pu L."/>
            <person name="Thornton R."/>
            <person name="Saada N."/>
            <person name="Wilczek-Boney K.B."/>
            <person name="Lee S."/>
            <person name="Kovar C."/>
            <person name="Wu Y."/>
            <person name="Scherer S.E."/>
            <person name="Worley K.C."/>
            <person name="Muzny D.M."/>
            <person name="Gibbs R."/>
        </authorList>
    </citation>
    <scope>NUCLEOTIDE SEQUENCE</scope>
    <source>
        <strain evidence="4">Brora</strain>
    </source>
</reference>
<dbReference type="PANTHER" id="PTHR31650">
    <property type="entry name" value="O-ACYLTRANSFERASE (WSD1-LIKE) FAMILY PROTEIN"/>
    <property type="match status" value="1"/>
</dbReference>
<organism evidence="3 4">
    <name type="scientific">Strigamia maritima</name>
    <name type="common">European centipede</name>
    <name type="synonym">Geophilus maritimus</name>
    <dbReference type="NCBI Taxonomy" id="126957"/>
    <lineage>
        <taxon>Eukaryota</taxon>
        <taxon>Metazoa</taxon>
        <taxon>Ecdysozoa</taxon>
        <taxon>Arthropoda</taxon>
        <taxon>Myriapoda</taxon>
        <taxon>Chilopoda</taxon>
        <taxon>Pleurostigmophora</taxon>
        <taxon>Geophilomorpha</taxon>
        <taxon>Linotaeniidae</taxon>
        <taxon>Strigamia</taxon>
    </lineage>
</organism>
<dbReference type="EMBL" id="JH431954">
    <property type="status" value="NOT_ANNOTATED_CDS"/>
    <property type="molecule type" value="Genomic_DNA"/>
</dbReference>